<dbReference type="EMBL" id="AP027079">
    <property type="protein sequence ID" value="BDU69296.1"/>
    <property type="molecule type" value="Genomic_DNA"/>
</dbReference>
<evidence type="ECO:0000313" key="1">
    <source>
        <dbReference type="EMBL" id="BDU69296.1"/>
    </source>
</evidence>
<dbReference type="Proteomes" id="UP001242010">
    <property type="component" value="Chromosome"/>
</dbReference>
<reference evidence="2" key="1">
    <citation type="journal article" date="2023" name="Int. J. Syst. Evol. Microbiol.">
        <title>Mesoterricola silvestris gen. nov., sp. nov., Mesoterricola sediminis sp. nov., Geothrix oryzae sp. nov., Geothrix edaphica sp. nov., Geothrix rubra sp. nov., and Geothrix limicola sp. nov., six novel members of Acidobacteriota isolated from soils.</title>
        <authorList>
            <person name="Itoh H."/>
            <person name="Sugisawa Y."/>
            <person name="Mise K."/>
            <person name="Xu Z."/>
            <person name="Kuniyasu M."/>
            <person name="Ushijima N."/>
            <person name="Kawano K."/>
            <person name="Kobayashi E."/>
            <person name="Shiratori Y."/>
            <person name="Masuda Y."/>
            <person name="Senoo K."/>
        </authorList>
    </citation>
    <scope>NUCLEOTIDE SEQUENCE [LARGE SCALE GENOMIC DNA]</scope>
    <source>
        <strain evidence="2">Red222</strain>
    </source>
</reference>
<dbReference type="RefSeq" id="WP_286355936.1">
    <property type="nucleotide sequence ID" value="NZ_AP027079.1"/>
</dbReference>
<evidence type="ECO:0008006" key="3">
    <source>
        <dbReference type="Google" id="ProtNLM"/>
    </source>
</evidence>
<keyword evidence="2" id="KW-1185">Reference proteome</keyword>
<organism evidence="1 2">
    <name type="scientific">Geothrix oryzae</name>
    <dbReference type="NCBI Taxonomy" id="2927975"/>
    <lineage>
        <taxon>Bacteria</taxon>
        <taxon>Pseudomonadati</taxon>
        <taxon>Acidobacteriota</taxon>
        <taxon>Holophagae</taxon>
        <taxon>Holophagales</taxon>
        <taxon>Holophagaceae</taxon>
        <taxon>Geothrix</taxon>
    </lineage>
</organism>
<accession>A0ABM8DQP7</accession>
<evidence type="ECO:0000313" key="2">
    <source>
        <dbReference type="Proteomes" id="UP001242010"/>
    </source>
</evidence>
<protein>
    <recommendedName>
        <fullName evidence="3">Chorismate lyase</fullName>
    </recommendedName>
</protein>
<name>A0ABM8DQP7_9BACT</name>
<sequence>MPLSTPPSPLPSASQAAALAPFAALPDETRLWLLAFDRPVEAALLAPEVEALLGRWRHKGVEYHATWTVLEGRILAVAEPTLATQPSGCAIDGMLRGMHQLASRLDQTLLDPQAVLARLPGGLRAFDRAELEARLTDGTLEGTTPLLDLTLFNLGDLRQGRLERPLAATWIGRKYLRAVPST</sequence>
<proteinExistence type="predicted"/>
<gene>
    <name evidence="1" type="ORF">GETHOR_13970</name>
</gene>